<dbReference type="PANTHER" id="PTHR43415">
    <property type="entry name" value="SPERMIDINE N(1)-ACETYLTRANSFERASE"/>
    <property type="match status" value="1"/>
</dbReference>
<protein>
    <submittedName>
        <fullName evidence="2">Spermidine N1-acetyltransferase</fullName>
    </submittedName>
</protein>
<dbReference type="EMBL" id="UGYW01000002">
    <property type="protein sequence ID" value="SUJ02659.1"/>
    <property type="molecule type" value="Genomic_DNA"/>
</dbReference>
<dbReference type="CDD" id="cd04301">
    <property type="entry name" value="NAT_SF"/>
    <property type="match status" value="1"/>
</dbReference>
<name>A0A380BKD7_SPHSI</name>
<dbReference type="Pfam" id="PF00583">
    <property type="entry name" value="Acetyltransf_1"/>
    <property type="match status" value="1"/>
</dbReference>
<gene>
    <name evidence="2" type="ORF">NCTC11388_01145</name>
</gene>
<dbReference type="PROSITE" id="PS51186">
    <property type="entry name" value="GNAT"/>
    <property type="match status" value="1"/>
</dbReference>
<reference evidence="2 3" key="1">
    <citation type="submission" date="2018-06" db="EMBL/GenBank/DDBJ databases">
        <authorList>
            <consortium name="Pathogen Informatics"/>
            <person name="Doyle S."/>
        </authorList>
    </citation>
    <scope>NUCLEOTIDE SEQUENCE [LARGE SCALE GENOMIC DNA]</scope>
    <source>
        <strain evidence="2 3">NCTC11388</strain>
    </source>
</reference>
<sequence>MIRLVPFQQSNFEQLIRMVPDEELLVQFAGSIFSFPLTSQQLDFYLSDPDRLAFAVFTLSENRYIGHAELYKNEHNHYKICRVLIGTPGDRGKGFGSALIQALCRYAFHDLQAGEVELNVFDWNDAAIHCYQKNGFSFRPENNKIIESSNGQMLNSLNMVLKKELFNKSS</sequence>
<proteinExistence type="predicted"/>
<dbReference type="InterPro" id="IPR000182">
    <property type="entry name" value="GNAT_dom"/>
</dbReference>
<dbReference type="Gene3D" id="3.40.630.30">
    <property type="match status" value="1"/>
</dbReference>
<accession>A0A380BKD7</accession>
<dbReference type="AlphaFoldDB" id="A0A380BKD7"/>
<dbReference type="SUPFAM" id="SSF55729">
    <property type="entry name" value="Acyl-CoA N-acyltransferases (Nat)"/>
    <property type="match status" value="1"/>
</dbReference>
<dbReference type="InterPro" id="IPR016181">
    <property type="entry name" value="Acyl_CoA_acyltransferase"/>
</dbReference>
<dbReference type="PANTHER" id="PTHR43415:SF5">
    <property type="entry name" value="ACETYLTRANSFERASE"/>
    <property type="match status" value="1"/>
</dbReference>
<dbReference type="RefSeq" id="WP_115169419.1">
    <property type="nucleotide sequence ID" value="NZ_UGYW01000002.1"/>
</dbReference>
<feature type="domain" description="N-acetyltransferase" evidence="1">
    <location>
        <begin position="2"/>
        <end position="164"/>
    </location>
</feature>
<dbReference type="Proteomes" id="UP000254893">
    <property type="component" value="Unassembled WGS sequence"/>
</dbReference>
<evidence type="ECO:0000259" key="1">
    <source>
        <dbReference type="PROSITE" id="PS51186"/>
    </source>
</evidence>
<evidence type="ECO:0000313" key="3">
    <source>
        <dbReference type="Proteomes" id="UP000254893"/>
    </source>
</evidence>
<keyword evidence="2" id="KW-0808">Transferase</keyword>
<dbReference type="GO" id="GO:0016747">
    <property type="term" value="F:acyltransferase activity, transferring groups other than amino-acyl groups"/>
    <property type="evidence" value="ECO:0007669"/>
    <property type="project" value="InterPro"/>
</dbReference>
<organism evidence="2 3">
    <name type="scientific">Sphingobacterium spiritivorum</name>
    <name type="common">Flavobacterium spiritivorum</name>
    <dbReference type="NCBI Taxonomy" id="258"/>
    <lineage>
        <taxon>Bacteria</taxon>
        <taxon>Pseudomonadati</taxon>
        <taxon>Bacteroidota</taxon>
        <taxon>Sphingobacteriia</taxon>
        <taxon>Sphingobacteriales</taxon>
        <taxon>Sphingobacteriaceae</taxon>
        <taxon>Sphingobacterium</taxon>
    </lineage>
</organism>
<evidence type="ECO:0000313" key="2">
    <source>
        <dbReference type="EMBL" id="SUJ02659.1"/>
    </source>
</evidence>